<sequence>MPLHLLSKKSWNVYAPENIARVKRDQASARAREEENDRKQQEDDSRKRLAWLRGETPLITQNEHLSLIRKQDSKKDHGHGNDHGKRRRLQGEDDTDRDLRLARETMKYGHNHAIEHAQHAEKRRRSGVTIIDHEGHINLFPTEDKTALGSHSNAGVEAEEMRQQRNNEGQYLRDSNADERDGSSQRPWYTLIERSQQEDTDFIERRGIWGRPDSSAKLREQLRQSSNDPLALMQKAQSQLKLAEREKDRWRREEQITVSRHENQRKRRHRECKIDQLYRDRRISGTPERRRRKEGHEHETNQPKASSHRHKTSDQRCFSPKVRDDFRLDG</sequence>
<feature type="compositionally biased region" description="Basic and acidic residues" evidence="1">
    <location>
        <begin position="23"/>
        <end position="47"/>
    </location>
</feature>
<dbReference type="PANTHER" id="PTHR22093:SF0">
    <property type="entry name" value="LEUKOCYTE RECEPTOR CLUSTER MEMBER 1"/>
    <property type="match status" value="1"/>
</dbReference>
<dbReference type="GeneID" id="27311318"/>
<evidence type="ECO:0000256" key="1">
    <source>
        <dbReference type="SAM" id="MobiDB-lite"/>
    </source>
</evidence>
<reference evidence="2 3" key="1">
    <citation type="submission" date="2015-01" db="EMBL/GenBank/DDBJ databases">
        <title>The Genome Sequence of Ochroconis gallopava CBS43764.</title>
        <authorList>
            <consortium name="The Broad Institute Genomics Platform"/>
            <person name="Cuomo C."/>
            <person name="de Hoog S."/>
            <person name="Gorbushina A."/>
            <person name="Stielow B."/>
            <person name="Teixiera M."/>
            <person name="Abouelleil A."/>
            <person name="Chapman S.B."/>
            <person name="Priest M."/>
            <person name="Young S.K."/>
            <person name="Wortman J."/>
            <person name="Nusbaum C."/>
            <person name="Birren B."/>
        </authorList>
    </citation>
    <scope>NUCLEOTIDE SEQUENCE [LARGE SCALE GENOMIC DNA]</scope>
    <source>
        <strain evidence="2 3">CBS 43764</strain>
    </source>
</reference>
<dbReference type="InterPro" id="IPR039875">
    <property type="entry name" value="LENG1-like"/>
</dbReference>
<protein>
    <recommendedName>
        <fullName evidence="4">CBF1-interacting co-repressor CIR N-terminal domain-containing protein</fullName>
    </recommendedName>
</protein>
<feature type="region of interest" description="Disordered" evidence="1">
    <location>
        <begin position="23"/>
        <end position="48"/>
    </location>
</feature>
<proteinExistence type="predicted"/>
<dbReference type="RefSeq" id="XP_016215325.1">
    <property type="nucleotide sequence ID" value="XM_016356532.1"/>
</dbReference>
<feature type="compositionally biased region" description="Basic and acidic residues" evidence="1">
    <location>
        <begin position="272"/>
        <end position="283"/>
    </location>
</feature>
<accession>A0A0D1XRY7</accession>
<organism evidence="2 3">
    <name type="scientific">Verruconis gallopava</name>
    <dbReference type="NCBI Taxonomy" id="253628"/>
    <lineage>
        <taxon>Eukaryota</taxon>
        <taxon>Fungi</taxon>
        <taxon>Dikarya</taxon>
        <taxon>Ascomycota</taxon>
        <taxon>Pezizomycotina</taxon>
        <taxon>Dothideomycetes</taxon>
        <taxon>Pleosporomycetidae</taxon>
        <taxon>Venturiales</taxon>
        <taxon>Sympoventuriaceae</taxon>
        <taxon>Verruconis</taxon>
    </lineage>
</organism>
<dbReference type="EMBL" id="KN847537">
    <property type="protein sequence ID" value="KIW05456.1"/>
    <property type="molecule type" value="Genomic_DNA"/>
</dbReference>
<dbReference type="PANTHER" id="PTHR22093">
    <property type="entry name" value="LEUKOCYTE RECEPTOR CLUSTER LRC MEMBER 1"/>
    <property type="match status" value="1"/>
</dbReference>
<feature type="compositionally biased region" description="Basic and acidic residues" evidence="1">
    <location>
        <begin position="69"/>
        <end position="83"/>
    </location>
</feature>
<name>A0A0D1XRY7_9PEZI</name>
<dbReference type="STRING" id="253628.A0A0D1XRY7"/>
<feature type="compositionally biased region" description="Basic and acidic residues" evidence="1">
    <location>
        <begin position="321"/>
        <end position="330"/>
    </location>
</feature>
<feature type="region of interest" description="Disordered" evidence="1">
    <location>
        <begin position="255"/>
        <end position="330"/>
    </location>
</feature>
<dbReference type="OrthoDB" id="2159131at2759"/>
<dbReference type="InParanoid" id="A0A0D1XRY7"/>
<evidence type="ECO:0008006" key="4">
    <source>
        <dbReference type="Google" id="ProtNLM"/>
    </source>
</evidence>
<gene>
    <name evidence="2" type="ORF">PV09_03345</name>
</gene>
<dbReference type="AlphaFoldDB" id="A0A0D1XRY7"/>
<evidence type="ECO:0000313" key="3">
    <source>
        <dbReference type="Proteomes" id="UP000053259"/>
    </source>
</evidence>
<dbReference type="HOGENOM" id="CLU_047019_1_0_1"/>
<keyword evidence="3" id="KW-1185">Reference proteome</keyword>
<evidence type="ECO:0000313" key="2">
    <source>
        <dbReference type="EMBL" id="KIW05456.1"/>
    </source>
</evidence>
<dbReference type="VEuPathDB" id="FungiDB:PV09_03345"/>
<feature type="region of interest" description="Disordered" evidence="1">
    <location>
        <begin position="67"/>
        <end position="96"/>
    </location>
</feature>
<dbReference type="Proteomes" id="UP000053259">
    <property type="component" value="Unassembled WGS sequence"/>
</dbReference>
<feature type="region of interest" description="Disordered" evidence="1">
    <location>
        <begin position="144"/>
        <end position="186"/>
    </location>
</feature>